<dbReference type="GO" id="GO:0004568">
    <property type="term" value="F:chitinase activity"/>
    <property type="evidence" value="ECO:0007669"/>
    <property type="project" value="InterPro"/>
</dbReference>
<comment type="caution">
    <text evidence="3">The sequence shown here is derived from an EMBL/GenBank/DDBJ whole genome shotgun (WGS) entry which is preliminary data.</text>
</comment>
<dbReference type="EMBL" id="WUYC01000001">
    <property type="protein sequence ID" value="MBM4713654.1"/>
    <property type="molecule type" value="Genomic_DNA"/>
</dbReference>
<organism evidence="3 4">
    <name type="scientific">Rhodococcus hoagii</name>
    <name type="common">Corynebacterium equii</name>
    <dbReference type="NCBI Taxonomy" id="43767"/>
    <lineage>
        <taxon>Bacteria</taxon>
        <taxon>Bacillati</taxon>
        <taxon>Actinomycetota</taxon>
        <taxon>Actinomycetes</taxon>
        <taxon>Mycobacteriales</taxon>
        <taxon>Nocardiaceae</taxon>
        <taxon>Prescottella</taxon>
    </lineage>
</organism>
<dbReference type="PANTHER" id="PTHR34408:SF1">
    <property type="entry name" value="GLYCOSYL HYDROLASE FAMILY 19 DOMAIN-CONTAINING PROTEIN HI_1415"/>
    <property type="match status" value="1"/>
</dbReference>
<dbReference type="Pfam" id="PF00182">
    <property type="entry name" value="Glyco_hydro_19"/>
    <property type="match status" value="1"/>
</dbReference>
<sequence length="485" mass="53400">MTQKQLPYDRAIVRQETGYNCGPASAQVVLNSRGIHVDESTLAREMGTTWNGTDFIGQIERVLDARVPDARYTSVQMPNDPPTADQCARLWRDIVRSIDSGWGVIVNIVAPPSNYPRAVAPSTISPAYSGGTVYHYMSVMGYDDERRSVWIADSGFNPFGYWLGFDQLATLIPPKGYCYADVEPATAPAPPPAPSGMDVDALSQAMGGTVSRERYAALLPAFTAAMREAGCTTVERAAMWCAQLGHESGGLRWMEEIADGSDYEGRRDLGNTQPGDGRRFKGRGPIQVTGRHNYTECSRWAHGRGLVPSPTYFVDNPDELASDRYGFVGAVWYWTAARPQLNALADARDIVAATRAINGGTNGLPDRQLRYKRCLDMGAALLPAGGTMTNIVEEGALQLRPHPGLLRKVNRPQNVNESTRDPENAWPYAMWADVWNETVWDGYDIRPEYADVPDDVGRSLVALVQTVAARQVRIEKKLDQLLEGK</sequence>
<evidence type="ECO:0000313" key="4">
    <source>
        <dbReference type="Proteomes" id="UP000706122"/>
    </source>
</evidence>
<dbReference type="AlphaFoldDB" id="A0AAE3B9Y1"/>
<dbReference type="Gene3D" id="1.10.530.10">
    <property type="match status" value="1"/>
</dbReference>
<dbReference type="InterPro" id="IPR023346">
    <property type="entry name" value="Lysozyme-like_dom_sf"/>
</dbReference>
<feature type="domain" description="Peptidase C39-like" evidence="2">
    <location>
        <begin position="13"/>
        <end position="154"/>
    </location>
</feature>
<evidence type="ECO:0000313" key="3">
    <source>
        <dbReference type="EMBL" id="MBM4713654.1"/>
    </source>
</evidence>
<dbReference type="GO" id="GO:0016998">
    <property type="term" value="P:cell wall macromolecule catabolic process"/>
    <property type="evidence" value="ECO:0007669"/>
    <property type="project" value="InterPro"/>
</dbReference>
<accession>A0AAE3B9Y1</accession>
<dbReference type="InterPro" id="IPR052354">
    <property type="entry name" value="Cell_Wall_Dynamics_Protein"/>
</dbReference>
<dbReference type="Proteomes" id="UP000706122">
    <property type="component" value="Unassembled WGS sequence"/>
</dbReference>
<dbReference type="Pfam" id="PF13529">
    <property type="entry name" value="Peptidase_C39_2"/>
    <property type="match status" value="1"/>
</dbReference>
<evidence type="ECO:0000259" key="2">
    <source>
        <dbReference type="Pfam" id="PF13529"/>
    </source>
</evidence>
<evidence type="ECO:0000259" key="1">
    <source>
        <dbReference type="Pfam" id="PF00182"/>
    </source>
</evidence>
<dbReference type="GO" id="GO:0006032">
    <property type="term" value="P:chitin catabolic process"/>
    <property type="evidence" value="ECO:0007669"/>
    <property type="project" value="InterPro"/>
</dbReference>
<dbReference type="Gene3D" id="3.90.70.10">
    <property type="entry name" value="Cysteine proteinases"/>
    <property type="match status" value="1"/>
</dbReference>
<dbReference type="SUPFAM" id="SSF53955">
    <property type="entry name" value="Lysozyme-like"/>
    <property type="match status" value="1"/>
</dbReference>
<name>A0AAE3B9Y1_RHOHA</name>
<proteinExistence type="predicted"/>
<feature type="domain" description="Glycoside hydrolase family 19 catalytic" evidence="1">
    <location>
        <begin position="233"/>
        <end position="338"/>
    </location>
</feature>
<reference evidence="3" key="1">
    <citation type="submission" date="2019-11" db="EMBL/GenBank/DDBJ databases">
        <title>Spread of Macrolides and rifampicin resistant Rhodococcus equi in clinical isolates in the USA.</title>
        <authorList>
            <person name="Alvarez-Narvaez S."/>
            <person name="Huber L."/>
            <person name="Cohen N.D."/>
            <person name="Slovis N."/>
            <person name="Greiter M."/>
            <person name="Giguere S."/>
            <person name="Hart K."/>
        </authorList>
    </citation>
    <scope>NUCLEOTIDE SEQUENCE</scope>
    <source>
        <strain evidence="3">Lh_5</strain>
    </source>
</reference>
<dbReference type="PANTHER" id="PTHR34408">
    <property type="entry name" value="FAMILY PROTEIN, PUTATIVE-RELATED"/>
    <property type="match status" value="1"/>
</dbReference>
<dbReference type="InterPro" id="IPR000726">
    <property type="entry name" value="Glyco_hydro_19_cat"/>
</dbReference>
<dbReference type="SUPFAM" id="SSF54001">
    <property type="entry name" value="Cysteine proteinases"/>
    <property type="match status" value="1"/>
</dbReference>
<dbReference type="InterPro" id="IPR038765">
    <property type="entry name" value="Papain-like_cys_pep_sf"/>
</dbReference>
<gene>
    <name evidence="3" type="ORF">GS551_05485</name>
</gene>
<protein>
    <submittedName>
        <fullName evidence="3">Peptidase C39</fullName>
    </submittedName>
</protein>
<dbReference type="InterPro" id="IPR039564">
    <property type="entry name" value="Peptidase_C39-like"/>
</dbReference>